<feature type="region of interest" description="Disordered" evidence="6">
    <location>
        <begin position="502"/>
        <end position="528"/>
    </location>
</feature>
<feature type="chain" id="PRO_5040882999" evidence="7">
    <location>
        <begin position="22"/>
        <end position="573"/>
    </location>
</feature>
<feature type="signal peptide" evidence="7">
    <location>
        <begin position="1"/>
        <end position="21"/>
    </location>
</feature>
<dbReference type="Gene3D" id="3.50.50.60">
    <property type="entry name" value="FAD/NAD(P)-binding domain"/>
    <property type="match status" value="1"/>
</dbReference>
<evidence type="ECO:0000256" key="7">
    <source>
        <dbReference type="SAM" id="SignalP"/>
    </source>
</evidence>
<keyword evidence="2" id="KW-0285">Flavoprotein</keyword>
<keyword evidence="5" id="KW-0503">Monooxygenase</keyword>
<dbReference type="PANTHER" id="PTHR13789">
    <property type="entry name" value="MONOOXYGENASE"/>
    <property type="match status" value="1"/>
</dbReference>
<dbReference type="GO" id="GO:0004497">
    <property type="term" value="F:monooxygenase activity"/>
    <property type="evidence" value="ECO:0007669"/>
    <property type="project" value="UniProtKB-KW"/>
</dbReference>
<evidence type="ECO:0000313" key="10">
    <source>
        <dbReference type="Proteomes" id="UP001138500"/>
    </source>
</evidence>
<dbReference type="PANTHER" id="PTHR13789:SF147">
    <property type="entry name" value="PUTATIVE (AFU_ORTHOLOGUE AFUA_2G01950)-RELATED"/>
    <property type="match status" value="1"/>
</dbReference>
<dbReference type="PRINTS" id="PR00420">
    <property type="entry name" value="RNGMNOXGNASE"/>
</dbReference>
<protein>
    <submittedName>
        <fullName evidence="9">Salicylate hydroxylase</fullName>
    </submittedName>
</protein>
<dbReference type="FunFam" id="3.50.50.60:FF:000115">
    <property type="entry name" value="Salicylate hydroxylase, putative"/>
    <property type="match status" value="1"/>
</dbReference>
<organism evidence="9 10">
    <name type="scientific">Teratosphaeria destructans</name>
    <dbReference type="NCBI Taxonomy" id="418781"/>
    <lineage>
        <taxon>Eukaryota</taxon>
        <taxon>Fungi</taxon>
        <taxon>Dikarya</taxon>
        <taxon>Ascomycota</taxon>
        <taxon>Pezizomycotina</taxon>
        <taxon>Dothideomycetes</taxon>
        <taxon>Dothideomycetidae</taxon>
        <taxon>Mycosphaerellales</taxon>
        <taxon>Teratosphaeriaceae</taxon>
        <taxon>Teratosphaeria</taxon>
    </lineage>
</organism>
<gene>
    <name evidence="9" type="ORF">Tdes44962_MAKER05932</name>
</gene>
<proteinExistence type="inferred from homology"/>
<evidence type="ECO:0000256" key="3">
    <source>
        <dbReference type="ARBA" id="ARBA00022827"/>
    </source>
</evidence>
<evidence type="ECO:0000256" key="4">
    <source>
        <dbReference type="ARBA" id="ARBA00023002"/>
    </source>
</evidence>
<reference evidence="9 10" key="2">
    <citation type="journal article" date="2021" name="Curr. Genet.">
        <title>Genetic response to nitrogen starvation in the aggressive Eucalyptus foliar pathogen Teratosphaeria destructans.</title>
        <authorList>
            <person name="Havenga M."/>
            <person name="Wingfield B.D."/>
            <person name="Wingfield M.J."/>
            <person name="Dreyer L.L."/>
            <person name="Roets F."/>
            <person name="Aylward J."/>
        </authorList>
    </citation>
    <scope>NUCLEOTIDE SEQUENCE [LARGE SCALE GENOMIC DNA]</scope>
    <source>
        <strain evidence="9">CMW44962</strain>
    </source>
</reference>
<dbReference type="SUPFAM" id="SSF51905">
    <property type="entry name" value="FAD/NAD(P)-binding domain"/>
    <property type="match status" value="1"/>
</dbReference>
<sequence length="573" mass="63245">MLGIPASTIAILLASAHLGAAAWCNYGWNDNGRCKDLGFSCFCCAVSGQKGGDFVVNRDIKPWASPTAAGSSSTKCLEGCPDEAVKGVERPRKDGANVKVPNDGIATIIANRPPDPMEYYRETWRLHARPERKLKVIIVGAGIAGLSAGIGLQQIGHRVTIVDRVREITEVGAGMQMAPNNMRILGRFGVLPAVAEHCNFIQEISLRRWQNNAELGTAPLMPGVAGKYGAPLGVIHRADLQHILLEAAKKAGIDIRTDHSVVKADDQFEARVQLKNGEWLEGDLVIAADGIKSVIRRQIIEHRNQKDHVTPTGDAAYRVLIPKEKMAGDEYALSLLNRNVGMRWMGPGGHIMGYPIRNNQVYNMVLLHPDKHHVDAQDGEFWTRKGDKSEMMEVYKDWCPEVRNLLSYVPEGEILEWTLNSHHPLSSWSENKVVLIGDSCHPMLPYVAQGAAQAIEDAGVLQCVLAKCSADVPLALAVYESVRKARGEAIQGSAAMTRVELHLPDGPAQQERDRKIREASRGTGDNPDLWADQTFQEFMWGTDVMRDTIVRWPEHQARARWTHLYGLTPVACR</sequence>
<name>A0A9W7VY25_9PEZI</name>
<evidence type="ECO:0000256" key="2">
    <source>
        <dbReference type="ARBA" id="ARBA00022630"/>
    </source>
</evidence>
<evidence type="ECO:0000256" key="6">
    <source>
        <dbReference type="SAM" id="MobiDB-lite"/>
    </source>
</evidence>
<comment type="similarity">
    <text evidence="1">Belongs to the paxM FAD-dependent monooxygenase family.</text>
</comment>
<keyword evidence="7" id="KW-0732">Signal</keyword>
<dbReference type="InterPro" id="IPR002938">
    <property type="entry name" value="FAD-bd"/>
</dbReference>
<evidence type="ECO:0000259" key="8">
    <source>
        <dbReference type="Pfam" id="PF01494"/>
    </source>
</evidence>
<keyword evidence="10" id="KW-1185">Reference proteome</keyword>
<comment type="caution">
    <text evidence="9">The sequence shown here is derived from an EMBL/GenBank/DDBJ whole genome shotgun (WGS) entry which is preliminary data.</text>
</comment>
<dbReference type="OrthoDB" id="16820at2759"/>
<dbReference type="Pfam" id="PF01494">
    <property type="entry name" value="FAD_binding_3"/>
    <property type="match status" value="1"/>
</dbReference>
<keyword evidence="4" id="KW-0560">Oxidoreductase</keyword>
<accession>A0A9W7VY25</accession>
<evidence type="ECO:0000256" key="1">
    <source>
        <dbReference type="ARBA" id="ARBA00007992"/>
    </source>
</evidence>
<keyword evidence="3" id="KW-0274">FAD</keyword>
<feature type="compositionally biased region" description="Basic and acidic residues" evidence="6">
    <location>
        <begin position="510"/>
        <end position="520"/>
    </location>
</feature>
<dbReference type="Proteomes" id="UP001138500">
    <property type="component" value="Unassembled WGS sequence"/>
</dbReference>
<dbReference type="InterPro" id="IPR050493">
    <property type="entry name" value="FAD-dep_Monooxygenase_BioMet"/>
</dbReference>
<evidence type="ECO:0000313" key="9">
    <source>
        <dbReference type="EMBL" id="KAH9810905.1"/>
    </source>
</evidence>
<evidence type="ECO:0000256" key="5">
    <source>
        <dbReference type="ARBA" id="ARBA00023033"/>
    </source>
</evidence>
<dbReference type="InterPro" id="IPR036188">
    <property type="entry name" value="FAD/NAD-bd_sf"/>
</dbReference>
<feature type="domain" description="FAD-binding" evidence="8">
    <location>
        <begin position="134"/>
        <end position="490"/>
    </location>
</feature>
<dbReference type="SUPFAM" id="SSF54373">
    <property type="entry name" value="FAD-linked reductases, C-terminal domain"/>
    <property type="match status" value="1"/>
</dbReference>
<dbReference type="AlphaFoldDB" id="A0A9W7VY25"/>
<dbReference type="GO" id="GO:0071949">
    <property type="term" value="F:FAD binding"/>
    <property type="evidence" value="ECO:0007669"/>
    <property type="project" value="InterPro"/>
</dbReference>
<reference evidence="9 10" key="1">
    <citation type="journal article" date="2018" name="IMA Fungus">
        <title>IMA Genome-F 10: Nine draft genome sequences of Claviceps purpurea s.lat., including C. arundinis, C. humidiphila, and C. cf. spartinae, pseudomolecules for the pitch canker pathogen Fusarium circinatum, draft genome of Davidsoniella eucalypti, Grosmannia galeiformis, Quambalaria eucalypti, and Teratosphaeria destructans.</title>
        <authorList>
            <person name="Wingfield B.D."/>
            <person name="Liu M."/>
            <person name="Nguyen H.D."/>
            <person name="Lane F.A."/>
            <person name="Morgan S.W."/>
            <person name="De Vos L."/>
            <person name="Wilken P.M."/>
            <person name="Duong T.A."/>
            <person name="Aylward J."/>
            <person name="Coetzee M.P."/>
            <person name="Dadej K."/>
            <person name="De Beer Z.W."/>
            <person name="Findlay W."/>
            <person name="Havenga M."/>
            <person name="Kolarik M."/>
            <person name="Menzies J.G."/>
            <person name="Naidoo K."/>
            <person name="Pochopski O."/>
            <person name="Shoukouhi P."/>
            <person name="Santana Q.C."/>
            <person name="Seifert K.A."/>
            <person name="Soal N."/>
            <person name="Steenkamp E.T."/>
            <person name="Tatham C.T."/>
            <person name="van der Nest M.A."/>
            <person name="Wingfield M.J."/>
        </authorList>
    </citation>
    <scope>NUCLEOTIDE SEQUENCE [LARGE SCALE GENOMIC DNA]</scope>
    <source>
        <strain evidence="9">CMW44962</strain>
    </source>
</reference>
<dbReference type="EMBL" id="RIBY02002500">
    <property type="protein sequence ID" value="KAH9810905.1"/>
    <property type="molecule type" value="Genomic_DNA"/>
</dbReference>